<feature type="transmembrane region" description="Helical" evidence="1">
    <location>
        <begin position="42"/>
        <end position="61"/>
    </location>
</feature>
<proteinExistence type="predicted"/>
<feature type="transmembrane region" description="Helical" evidence="1">
    <location>
        <begin position="112"/>
        <end position="133"/>
    </location>
</feature>
<organism evidence="3 4">
    <name type="scientific">Flavivirga jejuensis</name>
    <dbReference type="NCBI Taxonomy" id="870487"/>
    <lineage>
        <taxon>Bacteria</taxon>
        <taxon>Pseudomonadati</taxon>
        <taxon>Bacteroidota</taxon>
        <taxon>Flavobacteriia</taxon>
        <taxon>Flavobacteriales</taxon>
        <taxon>Flavobacteriaceae</taxon>
        <taxon>Flavivirga</taxon>
    </lineage>
</organism>
<dbReference type="RefSeq" id="WP_303302848.1">
    <property type="nucleotide sequence ID" value="NZ_BAABDA010000050.1"/>
</dbReference>
<dbReference type="Proteomes" id="UP001176806">
    <property type="component" value="Unassembled WGS sequence"/>
</dbReference>
<feature type="transmembrane region" description="Helical" evidence="1">
    <location>
        <begin position="7"/>
        <end position="30"/>
    </location>
</feature>
<keyword evidence="1" id="KW-0812">Transmembrane</keyword>
<keyword evidence="3" id="KW-0808">Transferase</keyword>
<evidence type="ECO:0000313" key="4">
    <source>
        <dbReference type="Proteomes" id="UP001176806"/>
    </source>
</evidence>
<dbReference type="PANTHER" id="PTHR34220:SF7">
    <property type="entry name" value="SENSOR HISTIDINE KINASE YPDA"/>
    <property type="match status" value="1"/>
</dbReference>
<evidence type="ECO:0000259" key="2">
    <source>
        <dbReference type="Pfam" id="PF06580"/>
    </source>
</evidence>
<dbReference type="InterPro" id="IPR010559">
    <property type="entry name" value="Sig_transdc_His_kin_internal"/>
</dbReference>
<name>A0ABT8WR74_9FLAO</name>
<feature type="transmembrane region" description="Helical" evidence="1">
    <location>
        <begin position="206"/>
        <end position="227"/>
    </location>
</feature>
<dbReference type="GO" id="GO:0016301">
    <property type="term" value="F:kinase activity"/>
    <property type="evidence" value="ECO:0007669"/>
    <property type="project" value="UniProtKB-KW"/>
</dbReference>
<gene>
    <name evidence="3" type="ORF">Q4Q40_15690</name>
</gene>
<reference evidence="3" key="1">
    <citation type="submission" date="2023-07" db="EMBL/GenBank/DDBJ databases">
        <title>Two novel species in the genus Flavivirga.</title>
        <authorList>
            <person name="Kwon K."/>
        </authorList>
    </citation>
    <scope>NUCLEOTIDE SEQUENCE</scope>
    <source>
        <strain evidence="3">KACC 14158</strain>
    </source>
</reference>
<keyword evidence="1" id="KW-0472">Membrane</keyword>
<keyword evidence="1" id="KW-1133">Transmembrane helix</keyword>
<sequence>MSKFLKAFKYASIVSVMVNAIGFIISILFNGIERVLDIYKEVAPLSLSLIFFPCFFSIYYFKMNEYKELRRIIKTIIKPACLSFIAIYIIFYLTITFYKTDHTPIPFWNKGSLFNGITAIILLVFSSLIYYLIVNKNDRKRTNKNISLSVTTSMFIWLIISVLYVLIVSVLKGYSLPINYMLSVTISGVCAAVFMFLVIRFKYNKRVVVVLAYLINILLLPLLFYVLLRPFAFDLSKYFPSFSLVFYIRSVIMEGSYFLFITLTIHSYFIFKENKKQKQNLKQIGVTASLKYRQLKAQLSPHFLFNNISVLTGLIEEDQERAIQFSEKLSHVYRYFLNQENQDLVLLKDELVFAKEYLELLQVRFENAMTFTDRTEDFSEYYILPMALQQVFENVIKHNEISMESYICIEMVIEGDYLVVKNNKNPKEDVGKGKQTGLKNIINRYAFFTDEKVMIINDEQYYTIKLPLLKIEN</sequence>
<feature type="transmembrane region" description="Helical" evidence="1">
    <location>
        <begin position="247"/>
        <end position="271"/>
    </location>
</feature>
<accession>A0ABT8WR74</accession>
<feature type="transmembrane region" description="Helical" evidence="1">
    <location>
        <begin position="81"/>
        <end position="100"/>
    </location>
</feature>
<dbReference type="InterPro" id="IPR050640">
    <property type="entry name" value="Bact_2-comp_sensor_kinase"/>
</dbReference>
<keyword evidence="3" id="KW-0418">Kinase</keyword>
<comment type="caution">
    <text evidence="3">The sequence shown here is derived from an EMBL/GenBank/DDBJ whole genome shotgun (WGS) entry which is preliminary data.</text>
</comment>
<protein>
    <submittedName>
        <fullName evidence="3">Histidine kinase</fullName>
    </submittedName>
</protein>
<dbReference type="Pfam" id="PF06580">
    <property type="entry name" value="His_kinase"/>
    <property type="match status" value="1"/>
</dbReference>
<keyword evidence="4" id="KW-1185">Reference proteome</keyword>
<feature type="transmembrane region" description="Helical" evidence="1">
    <location>
        <begin position="154"/>
        <end position="174"/>
    </location>
</feature>
<feature type="transmembrane region" description="Helical" evidence="1">
    <location>
        <begin position="180"/>
        <end position="199"/>
    </location>
</feature>
<evidence type="ECO:0000256" key="1">
    <source>
        <dbReference type="SAM" id="Phobius"/>
    </source>
</evidence>
<evidence type="ECO:0000313" key="3">
    <source>
        <dbReference type="EMBL" id="MDO5975636.1"/>
    </source>
</evidence>
<dbReference type="PANTHER" id="PTHR34220">
    <property type="entry name" value="SENSOR HISTIDINE KINASE YPDA"/>
    <property type="match status" value="1"/>
</dbReference>
<feature type="domain" description="Signal transduction histidine kinase internal region" evidence="2">
    <location>
        <begin position="291"/>
        <end position="368"/>
    </location>
</feature>
<dbReference type="EMBL" id="JAUOEL010000005">
    <property type="protein sequence ID" value="MDO5975636.1"/>
    <property type="molecule type" value="Genomic_DNA"/>
</dbReference>